<keyword evidence="6 9" id="KW-0093">Biotin biosynthesis</keyword>
<evidence type="ECO:0000256" key="2">
    <source>
        <dbReference type="ARBA" id="ARBA00005063"/>
    </source>
</evidence>
<feature type="binding site" evidence="9">
    <location>
        <position position="388"/>
    </location>
    <ligand>
        <name>substrate</name>
    </ligand>
</feature>
<comment type="subcellular location">
    <subcellularLocation>
        <location evidence="9">Cytoplasm</location>
    </subcellularLocation>
</comment>
<feature type="binding site" evidence="9">
    <location>
        <position position="298"/>
    </location>
    <ligand>
        <name>substrate</name>
    </ligand>
</feature>
<comment type="similarity">
    <text evidence="9">Belongs to the class-III pyridoxal-phosphate-dependent aminotransferase family. BioA subfamily.</text>
</comment>
<evidence type="ECO:0000256" key="8">
    <source>
        <dbReference type="ARBA" id="ARBA00048449"/>
    </source>
</evidence>
<dbReference type="HAMAP" id="MF_00834">
    <property type="entry name" value="BioA"/>
    <property type="match status" value="1"/>
</dbReference>
<feature type="site" description="Participates in the substrate recognition with KAPA and in a stacking interaction with the adenine ring of SAM" evidence="9">
    <location>
        <position position="15"/>
    </location>
</feature>
<dbReference type="CDD" id="cd00610">
    <property type="entry name" value="OAT_like"/>
    <property type="match status" value="1"/>
</dbReference>
<dbReference type="InterPro" id="IPR015422">
    <property type="entry name" value="PyrdxlP-dep_Trfase_small"/>
</dbReference>
<evidence type="ECO:0000256" key="6">
    <source>
        <dbReference type="ARBA" id="ARBA00022756"/>
    </source>
</evidence>
<comment type="subunit">
    <text evidence="9">Homodimer.</text>
</comment>
<dbReference type="Proteomes" id="UP001500067">
    <property type="component" value="Unassembled WGS sequence"/>
</dbReference>
<comment type="function">
    <text evidence="9">Catalyzes the transfer of the alpha-amino group from S-adenosyl-L-methionine (SAM) to 7-keto-8-aminopelargonic acid (KAPA) to form 7,8-diaminopelargonic acid (DAPA). It is the only aminotransferase known to utilize SAM as an amino donor.</text>
</comment>
<feature type="binding site" evidence="9">
    <location>
        <position position="235"/>
    </location>
    <ligand>
        <name>pyridoxal 5'-phosphate</name>
        <dbReference type="ChEBI" id="CHEBI:597326"/>
    </ligand>
</feature>
<dbReference type="InterPro" id="IPR015421">
    <property type="entry name" value="PyrdxlP-dep_Trfase_major"/>
</dbReference>
<dbReference type="NCBIfam" id="TIGR00508">
    <property type="entry name" value="bioA"/>
    <property type="match status" value="1"/>
</dbReference>
<dbReference type="InterPro" id="IPR005814">
    <property type="entry name" value="Aminotrans_3"/>
</dbReference>
<comment type="catalytic activity">
    <reaction evidence="8 9">
        <text>(8S)-8-amino-7-oxononanoate + S-adenosyl-L-methionine = S-adenosyl-4-methylsulfanyl-2-oxobutanoate + (7R,8S)-7,8-diammoniononanoate</text>
        <dbReference type="Rhea" id="RHEA:16861"/>
        <dbReference type="ChEBI" id="CHEBI:16490"/>
        <dbReference type="ChEBI" id="CHEBI:59789"/>
        <dbReference type="ChEBI" id="CHEBI:149468"/>
        <dbReference type="ChEBI" id="CHEBI:149469"/>
        <dbReference type="EC" id="2.6.1.62"/>
    </reaction>
</comment>
<reference evidence="11" key="1">
    <citation type="journal article" date="2019" name="Int. J. Syst. Evol. Microbiol.">
        <title>The Global Catalogue of Microorganisms (GCM) 10K type strain sequencing project: providing services to taxonomists for standard genome sequencing and annotation.</title>
        <authorList>
            <consortium name="The Broad Institute Genomics Platform"/>
            <consortium name="The Broad Institute Genome Sequencing Center for Infectious Disease"/>
            <person name="Wu L."/>
            <person name="Ma J."/>
        </authorList>
    </citation>
    <scope>NUCLEOTIDE SEQUENCE [LARGE SCALE GENOMIC DNA]</scope>
    <source>
        <strain evidence="11">JCM 32105</strain>
    </source>
</reference>
<dbReference type="SUPFAM" id="SSF53383">
    <property type="entry name" value="PLP-dependent transferases"/>
    <property type="match status" value="1"/>
</dbReference>
<feature type="binding site" evidence="9">
    <location>
        <position position="141"/>
    </location>
    <ligand>
        <name>substrate</name>
    </ligand>
</feature>
<name>A0ABP8N9Y7_9BACT</name>
<dbReference type="InterPro" id="IPR005815">
    <property type="entry name" value="BioA"/>
</dbReference>
<organism evidence="10 11">
    <name type="scientific">Nemorincola caseinilytica</name>
    <dbReference type="NCBI Taxonomy" id="2054315"/>
    <lineage>
        <taxon>Bacteria</taxon>
        <taxon>Pseudomonadati</taxon>
        <taxon>Bacteroidota</taxon>
        <taxon>Chitinophagia</taxon>
        <taxon>Chitinophagales</taxon>
        <taxon>Chitinophagaceae</taxon>
        <taxon>Nemorincola</taxon>
    </lineage>
</organism>
<proteinExistence type="inferred from homology"/>
<protein>
    <recommendedName>
        <fullName evidence="9">Adenosylmethionine-8-amino-7-oxononanoate aminotransferase</fullName>
        <ecNumber evidence="9">2.6.1.62</ecNumber>
    </recommendedName>
    <alternativeName>
        <fullName evidence="9">7,8-diamino-pelargonic acid aminotransferase</fullName>
        <shortName evidence="9">DAPA AT</shortName>
        <shortName evidence="9">DAPA aminotransferase</shortName>
    </alternativeName>
    <alternativeName>
        <fullName evidence="9">7,8-diaminononanoate synthase</fullName>
        <shortName evidence="9">DANS</shortName>
    </alternativeName>
    <alternativeName>
        <fullName evidence="9">Diaminopelargonic acid synthase</fullName>
    </alternativeName>
</protein>
<comment type="caution">
    <text evidence="10">The sequence shown here is derived from an EMBL/GenBank/DDBJ whole genome shotgun (WGS) entry which is preliminary data.</text>
</comment>
<dbReference type="InterPro" id="IPR049704">
    <property type="entry name" value="Aminotrans_3_PPA_site"/>
</dbReference>
<evidence type="ECO:0000256" key="1">
    <source>
        <dbReference type="ARBA" id="ARBA00001933"/>
    </source>
</evidence>
<sequence>MNISQRDSKIMWHPYTPMKAWPEAIAMVRGEGVYLVDEQGNRYVDAISSWWVCLHGHGNKYIAQKVAEQMTTMEHCMFAGFTHEPAVRLGERLLHILPDMSRIFYSDNGSTAVEVAMKMAIQYWRNKGMPRKRIVAIEGAYHGDTFGAMAVSGRSVFTEAFTELLFDVTFIPFPERGNEAASISALDAVLAAGDVAAFIAEPLVQGSAGMRMYDAATLERYFALCKRYGALIIDDEVMTGFGRTGTLFACDQVSTRPDIICLSKGITGGVMPLGVTATTAEVFDAFYDDDRSRMLYHGHSFTANATACAASLASMDLLLHEDCTTARRMIVEAHAAFAVTLAGHGMIADIRQAGTILAIELRADTTTYHSALRDAIYRFFIGKKMILRPLGNVVYILPPYCITKEELAHVYTCIQELLTALENGMLL</sequence>
<dbReference type="InterPro" id="IPR015424">
    <property type="entry name" value="PyrdxlP-dep_Trfase"/>
</dbReference>
<evidence type="ECO:0000256" key="3">
    <source>
        <dbReference type="ARBA" id="ARBA00022576"/>
    </source>
</evidence>
<keyword evidence="3 9" id="KW-0032">Aminotransferase</keyword>
<comment type="pathway">
    <text evidence="2 9">Cofactor biosynthesis; biotin biosynthesis; 7,8-diaminononanoate from 8-amino-7-oxononanoate (SAM route): step 1/1.</text>
</comment>
<dbReference type="EMBL" id="BAABFA010000007">
    <property type="protein sequence ID" value="GAA4462495.1"/>
    <property type="molecule type" value="Genomic_DNA"/>
</dbReference>
<feature type="binding site" evidence="9">
    <location>
        <begin position="109"/>
        <end position="110"/>
    </location>
    <ligand>
        <name>pyridoxal 5'-phosphate</name>
        <dbReference type="ChEBI" id="CHEBI:597326"/>
    </ligand>
</feature>
<keyword evidence="9" id="KW-0963">Cytoplasm</keyword>
<dbReference type="Gene3D" id="3.40.640.10">
    <property type="entry name" value="Type I PLP-dependent aspartate aminotransferase-like (Major domain)"/>
    <property type="match status" value="1"/>
</dbReference>
<evidence type="ECO:0000313" key="10">
    <source>
        <dbReference type="EMBL" id="GAA4462495.1"/>
    </source>
</evidence>
<feature type="binding site" evidence="9">
    <location>
        <position position="50"/>
    </location>
    <ligand>
        <name>substrate</name>
    </ligand>
</feature>
<evidence type="ECO:0000256" key="9">
    <source>
        <dbReference type="HAMAP-Rule" id="MF_00834"/>
    </source>
</evidence>
<keyword evidence="11" id="KW-1185">Reference proteome</keyword>
<keyword evidence="4 9" id="KW-0808">Transferase</keyword>
<keyword evidence="7 9" id="KW-0663">Pyridoxal phosphate</keyword>
<comment type="cofactor">
    <cofactor evidence="1 9">
        <name>pyridoxal 5'-phosphate</name>
        <dbReference type="ChEBI" id="CHEBI:597326"/>
    </cofactor>
</comment>
<gene>
    <name evidence="9 10" type="primary">bioA</name>
    <name evidence="10" type="ORF">GCM10023093_09210</name>
</gene>
<dbReference type="EC" id="2.6.1.62" evidence="9"/>
<dbReference type="Gene3D" id="3.90.1150.10">
    <property type="entry name" value="Aspartate Aminotransferase, domain 1"/>
    <property type="match status" value="1"/>
</dbReference>
<accession>A0ABP8N9Y7</accession>
<keyword evidence="5 9" id="KW-0949">S-adenosyl-L-methionine</keyword>
<evidence type="ECO:0000256" key="4">
    <source>
        <dbReference type="ARBA" id="ARBA00022679"/>
    </source>
</evidence>
<feature type="binding site" evidence="9">
    <location>
        <begin position="299"/>
        <end position="300"/>
    </location>
    <ligand>
        <name>pyridoxal 5'-phosphate</name>
        <dbReference type="ChEBI" id="CHEBI:597326"/>
    </ligand>
</feature>
<feature type="modified residue" description="N6-(pyridoxal phosphate)lysine" evidence="9">
    <location>
        <position position="264"/>
    </location>
</feature>
<evidence type="ECO:0000256" key="5">
    <source>
        <dbReference type="ARBA" id="ARBA00022691"/>
    </source>
</evidence>
<evidence type="ECO:0000256" key="7">
    <source>
        <dbReference type="ARBA" id="ARBA00022898"/>
    </source>
</evidence>
<dbReference type="Pfam" id="PF00202">
    <property type="entry name" value="Aminotran_3"/>
    <property type="match status" value="1"/>
</dbReference>
<dbReference type="PANTHER" id="PTHR42684:SF3">
    <property type="entry name" value="ADENOSYLMETHIONINE-8-AMINO-7-OXONONANOATE AMINOTRANSFERASE"/>
    <property type="match status" value="1"/>
</dbReference>
<dbReference type="NCBIfam" id="NF004624">
    <property type="entry name" value="PRK05964.1"/>
    <property type="match status" value="1"/>
</dbReference>
<dbReference type="PROSITE" id="PS00600">
    <property type="entry name" value="AA_TRANSFER_CLASS_3"/>
    <property type="match status" value="1"/>
</dbReference>
<dbReference type="RefSeq" id="WP_345079248.1">
    <property type="nucleotide sequence ID" value="NZ_BAABFA010000007.1"/>
</dbReference>
<feature type="binding site" evidence="9">
    <location>
        <position position="264"/>
    </location>
    <ligand>
        <name>substrate</name>
    </ligand>
</feature>
<dbReference type="PANTHER" id="PTHR42684">
    <property type="entry name" value="ADENOSYLMETHIONINE-8-AMINO-7-OXONONANOATE AMINOTRANSFERASE"/>
    <property type="match status" value="1"/>
</dbReference>
<evidence type="ECO:0000313" key="11">
    <source>
        <dbReference type="Proteomes" id="UP001500067"/>
    </source>
</evidence>